<sequence>MYIKKYHPNVDSIDKVGFPLVEPADIEKCSFVVFSQIEEELCELAKIIKKTENLVASVIDRDDMVTNNNIANENGDNASQNGDYMEHVKIFKDKIDRAKQRMAEQEENLKECRKM</sequence>
<dbReference type="AlphaFoldDB" id="A0A1Y3B4I4"/>
<dbReference type="Proteomes" id="UP000194236">
    <property type="component" value="Unassembled WGS sequence"/>
</dbReference>
<protein>
    <submittedName>
        <fullName evidence="2">Uncharacterized protein</fullName>
    </submittedName>
</protein>
<dbReference type="EMBL" id="MUJZ01044830">
    <property type="protein sequence ID" value="OTF74878.1"/>
    <property type="molecule type" value="Genomic_DNA"/>
</dbReference>
<proteinExistence type="predicted"/>
<name>A0A1Y3B4I4_EURMA</name>
<organism evidence="2 3">
    <name type="scientific">Euroglyphus maynei</name>
    <name type="common">Mayne's house dust mite</name>
    <dbReference type="NCBI Taxonomy" id="6958"/>
    <lineage>
        <taxon>Eukaryota</taxon>
        <taxon>Metazoa</taxon>
        <taxon>Ecdysozoa</taxon>
        <taxon>Arthropoda</taxon>
        <taxon>Chelicerata</taxon>
        <taxon>Arachnida</taxon>
        <taxon>Acari</taxon>
        <taxon>Acariformes</taxon>
        <taxon>Sarcoptiformes</taxon>
        <taxon>Astigmata</taxon>
        <taxon>Psoroptidia</taxon>
        <taxon>Analgoidea</taxon>
        <taxon>Pyroglyphidae</taxon>
        <taxon>Pyroglyphinae</taxon>
        <taxon>Euroglyphus</taxon>
    </lineage>
</organism>
<evidence type="ECO:0000256" key="1">
    <source>
        <dbReference type="SAM" id="Coils"/>
    </source>
</evidence>
<evidence type="ECO:0000313" key="3">
    <source>
        <dbReference type="Proteomes" id="UP000194236"/>
    </source>
</evidence>
<keyword evidence="1" id="KW-0175">Coiled coil</keyword>
<comment type="caution">
    <text evidence="2">The sequence shown here is derived from an EMBL/GenBank/DDBJ whole genome shotgun (WGS) entry which is preliminary data.</text>
</comment>
<reference evidence="2 3" key="1">
    <citation type="submission" date="2017-03" db="EMBL/GenBank/DDBJ databases">
        <title>Genome Survey of Euroglyphus maynei.</title>
        <authorList>
            <person name="Arlian L.G."/>
            <person name="Morgan M.S."/>
            <person name="Rider S.D."/>
        </authorList>
    </citation>
    <scope>NUCLEOTIDE SEQUENCE [LARGE SCALE GENOMIC DNA]</scope>
    <source>
        <strain evidence="2">Arlian Lab</strain>
        <tissue evidence="2">Whole body</tissue>
    </source>
</reference>
<keyword evidence="3" id="KW-1185">Reference proteome</keyword>
<feature type="coiled-coil region" evidence="1">
    <location>
        <begin position="88"/>
        <end position="115"/>
    </location>
</feature>
<gene>
    <name evidence="2" type="ORF">BLA29_013474</name>
</gene>
<accession>A0A1Y3B4I4</accession>
<evidence type="ECO:0000313" key="2">
    <source>
        <dbReference type="EMBL" id="OTF74878.1"/>
    </source>
</evidence>